<keyword evidence="5 7" id="KW-0067">ATP-binding</keyword>
<keyword evidence="1 7" id="KW-0723">Serine/threonine-protein kinase</keyword>
<dbReference type="PANTHER" id="PTHR35526:SF3">
    <property type="entry name" value="ANTI-SIGMA-F FACTOR RSBW"/>
    <property type="match status" value="1"/>
</dbReference>
<dbReference type="eggNOG" id="COG2172">
    <property type="taxonomic scope" value="Bacteria"/>
</dbReference>
<dbReference type="SMART" id="SM00387">
    <property type="entry name" value="HATPase_c"/>
    <property type="match status" value="1"/>
</dbReference>
<comment type="catalytic activity">
    <reaction evidence="7">
        <text>L-threonyl-[protein] + ATP = O-phospho-L-threonyl-[protein] + ADP + H(+)</text>
        <dbReference type="Rhea" id="RHEA:46608"/>
        <dbReference type="Rhea" id="RHEA-COMP:11060"/>
        <dbReference type="Rhea" id="RHEA-COMP:11605"/>
        <dbReference type="ChEBI" id="CHEBI:15378"/>
        <dbReference type="ChEBI" id="CHEBI:30013"/>
        <dbReference type="ChEBI" id="CHEBI:30616"/>
        <dbReference type="ChEBI" id="CHEBI:61977"/>
        <dbReference type="ChEBI" id="CHEBI:456216"/>
        <dbReference type="EC" id="2.7.11.1"/>
    </reaction>
</comment>
<dbReference type="NCBIfam" id="TIGR01925">
    <property type="entry name" value="spIIAB"/>
    <property type="match status" value="1"/>
</dbReference>
<dbReference type="GO" id="GO:0030436">
    <property type="term" value="P:asexual sporulation"/>
    <property type="evidence" value="ECO:0007669"/>
    <property type="project" value="UniProtKB-UniRule"/>
</dbReference>
<keyword evidence="6 7" id="KW-0749">Sporulation</keyword>
<dbReference type="EMBL" id="JPVO01000055">
    <property type="protein sequence ID" value="KGR74091.1"/>
    <property type="molecule type" value="Genomic_DNA"/>
</dbReference>
<reference evidence="9 10" key="1">
    <citation type="submission" date="2014-02" db="EMBL/GenBank/DDBJ databases">
        <title>Draft genome sequence of Lysinibacillus sinduriensis JCM 15800.</title>
        <authorList>
            <person name="Zhang F."/>
            <person name="Wang G."/>
            <person name="Zhang L."/>
        </authorList>
    </citation>
    <scope>NUCLEOTIDE SEQUENCE [LARGE SCALE GENOMIC DNA]</scope>
    <source>
        <strain evidence="9 10">JCM 15800</strain>
    </source>
</reference>
<dbReference type="InterPro" id="IPR036890">
    <property type="entry name" value="HATPase_C_sf"/>
</dbReference>
<protein>
    <recommendedName>
        <fullName evidence="7">Anti-sigma F factor</fullName>
        <ecNumber evidence="7">2.7.11.1</ecNumber>
    </recommendedName>
    <alternativeName>
        <fullName evidence="7">Stage II sporulation protein AB</fullName>
    </alternativeName>
</protein>
<dbReference type="Proteomes" id="UP000030408">
    <property type="component" value="Unassembled WGS sequence"/>
</dbReference>
<evidence type="ECO:0000256" key="3">
    <source>
        <dbReference type="ARBA" id="ARBA00022741"/>
    </source>
</evidence>
<evidence type="ECO:0000256" key="4">
    <source>
        <dbReference type="ARBA" id="ARBA00022777"/>
    </source>
</evidence>
<dbReference type="InterPro" id="IPR010194">
    <property type="entry name" value="Anti-sigma_F"/>
</dbReference>
<evidence type="ECO:0000259" key="8">
    <source>
        <dbReference type="SMART" id="SM00387"/>
    </source>
</evidence>
<evidence type="ECO:0000256" key="5">
    <source>
        <dbReference type="ARBA" id="ARBA00022840"/>
    </source>
</evidence>
<keyword evidence="4 7" id="KW-0418">Kinase</keyword>
<evidence type="ECO:0000256" key="6">
    <source>
        <dbReference type="ARBA" id="ARBA00022969"/>
    </source>
</evidence>
<dbReference type="SUPFAM" id="SSF55874">
    <property type="entry name" value="ATPase domain of HSP90 chaperone/DNA topoisomerase II/histidine kinase"/>
    <property type="match status" value="1"/>
</dbReference>
<sequence>MDNEMTLSFVAISENESLARMAITSFVAQLDPTIDELSEFKTIVSEAVSNAIIHGYDEDGKGIVTVHAVRDGDLVSVAVKDNGKGIFDVKKAMEPLFTSKAEMERSGMGFTIMESFADNLQVESEPNVGTVITFSKKFFSVKMPQIS</sequence>
<dbReference type="InterPro" id="IPR003594">
    <property type="entry name" value="HATPase_dom"/>
</dbReference>
<dbReference type="OrthoDB" id="9768808at2"/>
<proteinExistence type="inferred from homology"/>
<organism evidence="9 10">
    <name type="scientific">Ureibacillus sinduriensis BLB-1 = JCM 15800</name>
    <dbReference type="NCBI Taxonomy" id="1384057"/>
    <lineage>
        <taxon>Bacteria</taxon>
        <taxon>Bacillati</taxon>
        <taxon>Bacillota</taxon>
        <taxon>Bacilli</taxon>
        <taxon>Bacillales</taxon>
        <taxon>Caryophanaceae</taxon>
        <taxon>Ureibacillus</taxon>
    </lineage>
</organism>
<comment type="function">
    <text evidence="7">Binds to sigma F and blocks its ability to form an RNA polymerase holoenzyme (E-sigma F). Phosphorylates SpoIIAA on a serine residue. This phosphorylation may enable SpoIIAA to act as an anti-anti-sigma factor that counteracts SpoIIAB and thus releases sigma F from inhibition.</text>
</comment>
<dbReference type="GO" id="GO:0042174">
    <property type="term" value="P:negative regulation of sporulation resulting in formation of a cellular spore"/>
    <property type="evidence" value="ECO:0007669"/>
    <property type="project" value="InterPro"/>
</dbReference>
<dbReference type="GO" id="GO:0004674">
    <property type="term" value="F:protein serine/threonine kinase activity"/>
    <property type="evidence" value="ECO:0007669"/>
    <property type="project" value="UniProtKB-KW"/>
</dbReference>
<evidence type="ECO:0000256" key="7">
    <source>
        <dbReference type="HAMAP-Rule" id="MF_00637"/>
    </source>
</evidence>
<dbReference type="EC" id="2.7.11.1" evidence="7"/>
<dbReference type="Pfam" id="PF13581">
    <property type="entry name" value="HATPase_c_2"/>
    <property type="match status" value="1"/>
</dbReference>
<feature type="domain" description="Histidine kinase/HSP90-like ATPase" evidence="8">
    <location>
        <begin position="35"/>
        <end position="140"/>
    </location>
</feature>
<name>A0A0A3HND7_9BACL</name>
<evidence type="ECO:0000313" key="10">
    <source>
        <dbReference type="Proteomes" id="UP000030408"/>
    </source>
</evidence>
<dbReference type="GO" id="GO:0030435">
    <property type="term" value="P:sporulation resulting in formation of a cellular spore"/>
    <property type="evidence" value="ECO:0007669"/>
    <property type="project" value="UniProtKB-KW"/>
</dbReference>
<keyword evidence="10" id="KW-1185">Reference proteome</keyword>
<dbReference type="STRING" id="1384057.CD33_19045"/>
<comment type="caution">
    <text evidence="9">The sequence shown here is derived from an EMBL/GenBank/DDBJ whole genome shotgun (WGS) entry which is preliminary data.</text>
</comment>
<dbReference type="HAMAP" id="MF_00637">
    <property type="entry name" value="Anti_sigma_F"/>
    <property type="match status" value="1"/>
</dbReference>
<keyword evidence="2 7" id="KW-0808">Transferase</keyword>
<dbReference type="Gene3D" id="3.30.565.10">
    <property type="entry name" value="Histidine kinase-like ATPase, C-terminal domain"/>
    <property type="match status" value="1"/>
</dbReference>
<dbReference type="InterPro" id="IPR050267">
    <property type="entry name" value="Anti-sigma-factor_SerPK"/>
</dbReference>
<dbReference type="PANTHER" id="PTHR35526">
    <property type="entry name" value="ANTI-SIGMA-F FACTOR RSBW-RELATED"/>
    <property type="match status" value="1"/>
</dbReference>
<accession>A0A0A3HND7</accession>
<comment type="similarity">
    <text evidence="7">Belongs to the anti-sigma-factor family.</text>
</comment>
<dbReference type="RefSeq" id="WP_036203507.1">
    <property type="nucleotide sequence ID" value="NZ_AVCY01000001.1"/>
</dbReference>
<keyword evidence="3 7" id="KW-0547">Nucleotide-binding</keyword>
<gene>
    <name evidence="7" type="primary">spoIIAB</name>
    <name evidence="9" type="ORF">CD33_19045</name>
</gene>
<dbReference type="GO" id="GO:0005524">
    <property type="term" value="F:ATP binding"/>
    <property type="evidence" value="ECO:0007669"/>
    <property type="project" value="UniProtKB-KW"/>
</dbReference>
<evidence type="ECO:0000313" key="9">
    <source>
        <dbReference type="EMBL" id="KGR74091.1"/>
    </source>
</evidence>
<evidence type="ECO:0000256" key="1">
    <source>
        <dbReference type="ARBA" id="ARBA00022527"/>
    </source>
</evidence>
<dbReference type="GO" id="GO:0106310">
    <property type="term" value="F:protein serine kinase activity"/>
    <property type="evidence" value="ECO:0007669"/>
    <property type="project" value="RHEA"/>
</dbReference>
<evidence type="ECO:0000256" key="2">
    <source>
        <dbReference type="ARBA" id="ARBA00022679"/>
    </source>
</evidence>
<dbReference type="AlphaFoldDB" id="A0A0A3HND7"/>
<dbReference type="GO" id="GO:0016989">
    <property type="term" value="F:sigma factor antagonist activity"/>
    <property type="evidence" value="ECO:0007669"/>
    <property type="project" value="InterPro"/>
</dbReference>
<comment type="catalytic activity">
    <reaction evidence="7">
        <text>L-seryl-[protein] + ATP = O-phospho-L-seryl-[protein] + ADP + H(+)</text>
        <dbReference type="Rhea" id="RHEA:17989"/>
        <dbReference type="Rhea" id="RHEA-COMP:9863"/>
        <dbReference type="Rhea" id="RHEA-COMP:11604"/>
        <dbReference type="ChEBI" id="CHEBI:15378"/>
        <dbReference type="ChEBI" id="CHEBI:29999"/>
        <dbReference type="ChEBI" id="CHEBI:30616"/>
        <dbReference type="ChEBI" id="CHEBI:83421"/>
        <dbReference type="ChEBI" id="CHEBI:456216"/>
        <dbReference type="EC" id="2.7.11.1"/>
    </reaction>
</comment>